<evidence type="ECO:0000313" key="2">
    <source>
        <dbReference type="EMBL" id="KAG5855338.1"/>
    </source>
</evidence>
<evidence type="ECO:0000313" key="3">
    <source>
        <dbReference type="Proteomes" id="UP001044222"/>
    </source>
</evidence>
<reference evidence="2" key="1">
    <citation type="submission" date="2021-01" db="EMBL/GenBank/DDBJ databases">
        <title>A chromosome-scale assembly of European eel, Anguilla anguilla.</title>
        <authorList>
            <person name="Henkel C."/>
            <person name="Jong-Raadsen S.A."/>
            <person name="Dufour S."/>
            <person name="Weltzien F.-A."/>
            <person name="Palstra A.P."/>
            <person name="Pelster B."/>
            <person name="Spaink H.P."/>
            <person name="Van Den Thillart G.E."/>
            <person name="Jansen H."/>
            <person name="Zahm M."/>
            <person name="Klopp C."/>
            <person name="Cedric C."/>
            <person name="Louis A."/>
            <person name="Berthelot C."/>
            <person name="Parey E."/>
            <person name="Roest Crollius H."/>
            <person name="Montfort J."/>
            <person name="Robinson-Rechavi M."/>
            <person name="Bucao C."/>
            <person name="Bouchez O."/>
            <person name="Gislard M."/>
            <person name="Lluch J."/>
            <person name="Milhes M."/>
            <person name="Lampietro C."/>
            <person name="Lopez Roques C."/>
            <person name="Donnadieu C."/>
            <person name="Braasch I."/>
            <person name="Desvignes T."/>
            <person name="Postlethwait J."/>
            <person name="Bobe J."/>
            <person name="Guiguen Y."/>
            <person name="Dirks R."/>
        </authorList>
    </citation>
    <scope>NUCLEOTIDE SEQUENCE</scope>
    <source>
        <strain evidence="2">Tag_6206</strain>
        <tissue evidence="2">Liver</tissue>
    </source>
</reference>
<dbReference type="AlphaFoldDB" id="A0A9D3MYG0"/>
<dbReference type="Proteomes" id="UP001044222">
    <property type="component" value="Unassembled WGS sequence"/>
</dbReference>
<feature type="compositionally biased region" description="Basic residues" evidence="1">
    <location>
        <begin position="96"/>
        <end position="109"/>
    </location>
</feature>
<sequence>MRGHRYSRCPRRLPPPPCLRHGTSPPRAEPSNPLNRTCTGIARDLCRLVLSVTDPLLKTRPAERREREQPEDGEGRPASGTGSRQKRRAPGDKRKAVFRAAHRRGRSSVRKTNGPPAKVRPLPRRRQI</sequence>
<keyword evidence="3" id="KW-1185">Reference proteome</keyword>
<feature type="region of interest" description="Disordered" evidence="1">
    <location>
        <begin position="52"/>
        <end position="128"/>
    </location>
</feature>
<accession>A0A9D3MYG0</accession>
<dbReference type="EMBL" id="JAFIRN010000002">
    <property type="protein sequence ID" value="KAG5855338.1"/>
    <property type="molecule type" value="Genomic_DNA"/>
</dbReference>
<gene>
    <name evidence="2" type="ORF">ANANG_G00048050</name>
</gene>
<feature type="compositionally biased region" description="Basic and acidic residues" evidence="1">
    <location>
        <begin position="60"/>
        <end position="75"/>
    </location>
</feature>
<organism evidence="2 3">
    <name type="scientific">Anguilla anguilla</name>
    <name type="common">European freshwater eel</name>
    <name type="synonym">Muraena anguilla</name>
    <dbReference type="NCBI Taxonomy" id="7936"/>
    <lineage>
        <taxon>Eukaryota</taxon>
        <taxon>Metazoa</taxon>
        <taxon>Chordata</taxon>
        <taxon>Craniata</taxon>
        <taxon>Vertebrata</taxon>
        <taxon>Euteleostomi</taxon>
        <taxon>Actinopterygii</taxon>
        <taxon>Neopterygii</taxon>
        <taxon>Teleostei</taxon>
        <taxon>Anguilliformes</taxon>
        <taxon>Anguillidae</taxon>
        <taxon>Anguilla</taxon>
    </lineage>
</organism>
<evidence type="ECO:0000256" key="1">
    <source>
        <dbReference type="SAM" id="MobiDB-lite"/>
    </source>
</evidence>
<name>A0A9D3MYG0_ANGAN</name>
<feature type="region of interest" description="Disordered" evidence="1">
    <location>
        <begin position="1"/>
        <end position="38"/>
    </location>
</feature>
<feature type="compositionally biased region" description="Basic residues" evidence="1">
    <location>
        <begin position="1"/>
        <end position="11"/>
    </location>
</feature>
<comment type="caution">
    <text evidence="2">The sequence shown here is derived from an EMBL/GenBank/DDBJ whole genome shotgun (WGS) entry which is preliminary data.</text>
</comment>
<protein>
    <submittedName>
        <fullName evidence="2">Uncharacterized protein</fullName>
    </submittedName>
</protein>
<proteinExistence type="predicted"/>